<dbReference type="InterPro" id="IPR033948">
    <property type="entry name" value="ETF_beta_N"/>
</dbReference>
<keyword evidence="4" id="KW-1185">Reference proteome</keyword>
<dbReference type="PIRSF" id="PIRSF000090">
    <property type="entry name" value="Beta-ETF"/>
    <property type="match status" value="1"/>
</dbReference>
<protein>
    <submittedName>
        <fullName evidence="3">Electron transfer flavoprotein beta subunit</fullName>
    </submittedName>
</protein>
<name>A0A1M6C0Q3_9BACT</name>
<dbReference type="InterPro" id="IPR014730">
    <property type="entry name" value="ETF_a/b_N"/>
</dbReference>
<dbReference type="SMART" id="SM00893">
    <property type="entry name" value="ETF"/>
    <property type="match status" value="1"/>
</dbReference>
<keyword evidence="1" id="KW-0249">Electron transport</keyword>
<sequence length="257" mass="26552">MGIHIIVCIKSVVLDAPGGKIVRTPDTTALNPFDLPALETALALRDESGGTVTALSMGPEISGLSLYSALSMGVDRGVLLCDKALAGADTLATSNALCAGLKLLEPYDLVLFGTRTADSDTGQVGPQTAVGAGLPLAAQAREILVKGKSLEVSAECDGFRQRFEVDTPCALTVAPEAAKARNASLGGIEEAFSGEIEVWSLEKLGLTPDQVGDAGSPTKIKDMTPAAKGKQCDFLTGSIEEQADKLLEKLVNAGLIQ</sequence>
<keyword evidence="1" id="KW-0813">Transport</keyword>
<dbReference type="GO" id="GO:0009055">
    <property type="term" value="F:electron transfer activity"/>
    <property type="evidence" value="ECO:0007669"/>
    <property type="project" value="InterPro"/>
</dbReference>
<dbReference type="PANTHER" id="PTHR21294:SF17">
    <property type="entry name" value="PROTEIN FIXA"/>
    <property type="match status" value="1"/>
</dbReference>
<dbReference type="Proteomes" id="UP000183994">
    <property type="component" value="Unassembled WGS sequence"/>
</dbReference>
<dbReference type="Pfam" id="PF01012">
    <property type="entry name" value="ETF"/>
    <property type="match status" value="1"/>
</dbReference>
<proteinExistence type="predicted"/>
<dbReference type="InterPro" id="IPR014729">
    <property type="entry name" value="Rossmann-like_a/b/a_fold"/>
</dbReference>
<dbReference type="EMBL" id="FQZU01000001">
    <property type="protein sequence ID" value="SHI54278.1"/>
    <property type="molecule type" value="Genomic_DNA"/>
</dbReference>
<organism evidence="3 4">
    <name type="scientific">Desulfatibacillum alkenivorans DSM 16219</name>
    <dbReference type="NCBI Taxonomy" id="1121393"/>
    <lineage>
        <taxon>Bacteria</taxon>
        <taxon>Pseudomonadati</taxon>
        <taxon>Thermodesulfobacteriota</taxon>
        <taxon>Desulfobacteria</taxon>
        <taxon>Desulfobacterales</taxon>
        <taxon>Desulfatibacillaceae</taxon>
        <taxon>Desulfatibacillum</taxon>
    </lineage>
</organism>
<dbReference type="InterPro" id="IPR012255">
    <property type="entry name" value="ETF_b"/>
</dbReference>
<dbReference type="SUPFAM" id="SSF52402">
    <property type="entry name" value="Adenine nucleotide alpha hydrolases-like"/>
    <property type="match status" value="1"/>
</dbReference>
<dbReference type="CDD" id="cd01714">
    <property type="entry name" value="ETF_beta"/>
    <property type="match status" value="1"/>
</dbReference>
<dbReference type="OrthoDB" id="9804960at2"/>
<dbReference type="RefSeq" id="WP_083610676.1">
    <property type="nucleotide sequence ID" value="NZ_FQZU01000001.1"/>
</dbReference>
<dbReference type="AlphaFoldDB" id="A0A1M6C0Q3"/>
<accession>A0A1M6C0Q3</accession>
<gene>
    <name evidence="3" type="ORF">SAMN02745216_00113</name>
</gene>
<dbReference type="PANTHER" id="PTHR21294">
    <property type="entry name" value="ELECTRON TRANSFER FLAVOPROTEIN BETA-SUBUNIT"/>
    <property type="match status" value="1"/>
</dbReference>
<dbReference type="Gene3D" id="3.40.50.620">
    <property type="entry name" value="HUPs"/>
    <property type="match status" value="1"/>
</dbReference>
<evidence type="ECO:0000256" key="1">
    <source>
        <dbReference type="ARBA" id="ARBA00022982"/>
    </source>
</evidence>
<dbReference type="STRING" id="1121393.SAMN02745216_00113"/>
<evidence type="ECO:0000313" key="4">
    <source>
        <dbReference type="Proteomes" id="UP000183994"/>
    </source>
</evidence>
<evidence type="ECO:0000259" key="2">
    <source>
        <dbReference type="SMART" id="SM00893"/>
    </source>
</evidence>
<evidence type="ECO:0000313" key="3">
    <source>
        <dbReference type="EMBL" id="SHI54278.1"/>
    </source>
</evidence>
<reference evidence="4" key="1">
    <citation type="submission" date="2016-11" db="EMBL/GenBank/DDBJ databases">
        <authorList>
            <person name="Varghese N."/>
            <person name="Submissions S."/>
        </authorList>
    </citation>
    <scope>NUCLEOTIDE SEQUENCE [LARGE SCALE GENOMIC DNA]</scope>
    <source>
        <strain evidence="4">DSM 16219</strain>
    </source>
</reference>
<feature type="domain" description="Electron transfer flavoprotein alpha/beta-subunit N-terminal" evidence="2">
    <location>
        <begin position="18"/>
        <end position="208"/>
    </location>
</feature>